<keyword evidence="10" id="KW-0739">Sodium transport</keyword>
<evidence type="ECO:0000256" key="1">
    <source>
        <dbReference type="ARBA" id="ARBA00004651"/>
    </source>
</evidence>
<dbReference type="Pfam" id="PF00474">
    <property type="entry name" value="SSF"/>
    <property type="match status" value="1"/>
</dbReference>
<evidence type="ECO:0000256" key="5">
    <source>
        <dbReference type="ARBA" id="ARBA00022692"/>
    </source>
</evidence>
<dbReference type="GO" id="GO:0005886">
    <property type="term" value="C:plasma membrane"/>
    <property type="evidence" value="ECO:0007669"/>
    <property type="project" value="UniProtKB-SubCell"/>
</dbReference>
<accession>A0AAE9ZU95</accession>
<keyword evidence="14" id="KW-1185">Reference proteome</keyword>
<dbReference type="KEGG" id="slom:PXH66_13765"/>
<evidence type="ECO:0000313" key="13">
    <source>
        <dbReference type="EMBL" id="WED63401.1"/>
    </source>
</evidence>
<name>A0AAE9ZU95_9BACT</name>
<keyword evidence="6 12" id="KW-1133">Transmembrane helix</keyword>
<evidence type="ECO:0000256" key="3">
    <source>
        <dbReference type="ARBA" id="ARBA00022448"/>
    </source>
</evidence>
<dbReference type="Proteomes" id="UP001218638">
    <property type="component" value="Chromosome"/>
</dbReference>
<dbReference type="PANTHER" id="PTHR42985">
    <property type="entry name" value="SODIUM-COUPLED MONOCARBOXYLATE TRANSPORTER"/>
    <property type="match status" value="1"/>
</dbReference>
<evidence type="ECO:0000256" key="4">
    <source>
        <dbReference type="ARBA" id="ARBA00022475"/>
    </source>
</evidence>
<evidence type="ECO:0000256" key="6">
    <source>
        <dbReference type="ARBA" id="ARBA00022989"/>
    </source>
</evidence>
<protein>
    <submittedName>
        <fullName evidence="13">Sodium:solute symporter</fullName>
    </submittedName>
</protein>
<evidence type="ECO:0000256" key="2">
    <source>
        <dbReference type="ARBA" id="ARBA00006434"/>
    </source>
</evidence>
<dbReference type="PROSITE" id="PS50283">
    <property type="entry name" value="NA_SOLUT_SYMP_3"/>
    <property type="match status" value="1"/>
</dbReference>
<feature type="transmembrane region" description="Helical" evidence="12">
    <location>
        <begin position="273"/>
        <end position="298"/>
    </location>
</feature>
<feature type="transmembrane region" description="Helical" evidence="12">
    <location>
        <begin position="468"/>
        <end position="492"/>
    </location>
</feature>
<proteinExistence type="inferred from homology"/>
<feature type="transmembrane region" description="Helical" evidence="12">
    <location>
        <begin position="187"/>
        <end position="204"/>
    </location>
</feature>
<feature type="transmembrane region" description="Helical" evidence="12">
    <location>
        <begin position="435"/>
        <end position="453"/>
    </location>
</feature>
<feature type="transmembrane region" description="Helical" evidence="12">
    <location>
        <begin position="79"/>
        <end position="100"/>
    </location>
</feature>
<dbReference type="CDD" id="cd11495">
    <property type="entry name" value="SLC5sbd_NIS-like_u3"/>
    <property type="match status" value="1"/>
</dbReference>
<feature type="transmembrane region" description="Helical" evidence="12">
    <location>
        <begin position="6"/>
        <end position="28"/>
    </location>
</feature>
<dbReference type="Gene3D" id="1.20.1730.10">
    <property type="entry name" value="Sodium/glucose cotransporter"/>
    <property type="match status" value="1"/>
</dbReference>
<keyword evidence="3" id="KW-0813">Transport</keyword>
<comment type="subcellular location">
    <subcellularLocation>
        <location evidence="1">Cell membrane</location>
        <topology evidence="1">Multi-pass membrane protein</topology>
    </subcellularLocation>
</comment>
<evidence type="ECO:0000256" key="11">
    <source>
        <dbReference type="RuleBase" id="RU362091"/>
    </source>
</evidence>
<dbReference type="RefSeq" id="WP_330929222.1">
    <property type="nucleotide sequence ID" value="NZ_CP119075.1"/>
</dbReference>
<keyword evidence="9 12" id="KW-0472">Membrane</keyword>
<evidence type="ECO:0000313" key="14">
    <source>
        <dbReference type="Proteomes" id="UP001218638"/>
    </source>
</evidence>
<dbReference type="InterPro" id="IPR051163">
    <property type="entry name" value="Sodium:Solute_Symporter_SSF"/>
</dbReference>
<dbReference type="InterPro" id="IPR038377">
    <property type="entry name" value="Na/Glc_symporter_sf"/>
</dbReference>
<dbReference type="PANTHER" id="PTHR42985:SF32">
    <property type="entry name" value="SODIUM IODIDE SYMPORTER"/>
    <property type="match status" value="1"/>
</dbReference>
<reference evidence="13" key="1">
    <citation type="submission" date="2023-03" db="EMBL/GenBank/DDBJ databases">
        <title>Lomoglobus Profundus gen. nov., sp. nov., a novel member of the phylum Verrucomicrobia, isolated from deep-marine sediment of South China Sea.</title>
        <authorList>
            <person name="Ahmad T."/>
            <person name="Ishaq S.E."/>
            <person name="Wang F."/>
        </authorList>
    </citation>
    <scope>NUCLEOTIDE SEQUENCE</scope>
    <source>
        <strain evidence="13">LMO-M01</strain>
    </source>
</reference>
<gene>
    <name evidence="13" type="ORF">PXH66_13765</name>
</gene>
<evidence type="ECO:0000256" key="10">
    <source>
        <dbReference type="ARBA" id="ARBA00023201"/>
    </source>
</evidence>
<dbReference type="EMBL" id="CP119075">
    <property type="protein sequence ID" value="WED63401.1"/>
    <property type="molecule type" value="Genomic_DNA"/>
</dbReference>
<comment type="similarity">
    <text evidence="2 11">Belongs to the sodium:solute symporter (SSF) (TC 2.A.21) family.</text>
</comment>
<dbReference type="InterPro" id="IPR001734">
    <property type="entry name" value="Na/solute_symporter"/>
</dbReference>
<evidence type="ECO:0000256" key="8">
    <source>
        <dbReference type="ARBA" id="ARBA00023065"/>
    </source>
</evidence>
<feature type="transmembrane region" description="Helical" evidence="12">
    <location>
        <begin position="407"/>
        <end position="428"/>
    </location>
</feature>
<evidence type="ECO:0000256" key="12">
    <source>
        <dbReference type="SAM" id="Phobius"/>
    </source>
</evidence>
<evidence type="ECO:0000256" key="7">
    <source>
        <dbReference type="ARBA" id="ARBA00023053"/>
    </source>
</evidence>
<feature type="transmembrane region" description="Helical" evidence="12">
    <location>
        <begin position="121"/>
        <end position="143"/>
    </location>
</feature>
<feature type="transmembrane region" description="Helical" evidence="12">
    <location>
        <begin position="155"/>
        <end position="180"/>
    </location>
</feature>
<dbReference type="AlphaFoldDB" id="A0AAE9ZU95"/>
<dbReference type="GO" id="GO:0006814">
    <property type="term" value="P:sodium ion transport"/>
    <property type="evidence" value="ECO:0007669"/>
    <property type="project" value="UniProtKB-KW"/>
</dbReference>
<sequence>MPQSHFTSLDLVVLVGYFIATLAVGFSFWKKSRSVEGFTAASGSLPGWVTGLSILGTYVSSISFLALPGKAFAGNWNSFVFSLSIPLAAWIGVKYFLPFYRNSGTVSAYSHLEARFGKWARIYASACYLLTQVARIGVVTYLTALPMHVLLGWDIRMIILVTGVVTTLYTFVGGIVGVIWTDAIQTIVLMLGAVVCALLMIFGLPEGPGQVFTVAAEHGKFSLGSFGPSLMGPTFWVVLVYGLVINLQNFGVDQNYVQRYHTSRSDAEARKSVWLGSLLYVPLSALFFFIGTALFAYYTTNPAALPEVYQDPARSDSVFPWFIVSELPSGLTGLLVASIFAAAMSTISSSLNSTATIVLNDYYLRFTRPQADERSKMKVLHFATVVSGVLGTIIAFAMINVRSALDAWWTLAGIFGGGMLGLFLLGFLSRADGKASALIAVAVGVLVIMWMSLSPKWGGALAAFASPFHSFLTIVFGTAALLLTGLLATTFLPRGKSSNAS</sequence>
<keyword evidence="4" id="KW-1003">Cell membrane</keyword>
<keyword evidence="8" id="KW-0406">Ion transport</keyword>
<feature type="transmembrane region" description="Helical" evidence="12">
    <location>
        <begin position="48"/>
        <end position="67"/>
    </location>
</feature>
<dbReference type="GO" id="GO:0015293">
    <property type="term" value="F:symporter activity"/>
    <property type="evidence" value="ECO:0007669"/>
    <property type="project" value="TreeGrafter"/>
</dbReference>
<feature type="transmembrane region" description="Helical" evidence="12">
    <location>
        <begin position="234"/>
        <end position="252"/>
    </location>
</feature>
<keyword evidence="5 12" id="KW-0812">Transmembrane</keyword>
<evidence type="ECO:0000256" key="9">
    <source>
        <dbReference type="ARBA" id="ARBA00023136"/>
    </source>
</evidence>
<keyword evidence="7" id="KW-0915">Sodium</keyword>
<organism evidence="13 14">
    <name type="scientific">Synoicihabitans lomoniglobus</name>
    <dbReference type="NCBI Taxonomy" id="2909285"/>
    <lineage>
        <taxon>Bacteria</taxon>
        <taxon>Pseudomonadati</taxon>
        <taxon>Verrucomicrobiota</taxon>
        <taxon>Opitutia</taxon>
        <taxon>Opitutales</taxon>
        <taxon>Opitutaceae</taxon>
        <taxon>Synoicihabitans</taxon>
    </lineage>
</organism>
<feature type="transmembrane region" description="Helical" evidence="12">
    <location>
        <begin position="379"/>
        <end position="401"/>
    </location>
</feature>
<dbReference type="NCBIfam" id="TIGR00813">
    <property type="entry name" value="sss"/>
    <property type="match status" value="1"/>
</dbReference>